<keyword evidence="3" id="KW-1185">Reference proteome</keyword>
<gene>
    <name evidence="2" type="ORF">HNAJ_LOCUS4980</name>
</gene>
<dbReference type="AlphaFoldDB" id="A0A0R3TD43"/>
<keyword evidence="1" id="KW-0732">Signal</keyword>
<dbReference type="Proteomes" id="UP000278807">
    <property type="component" value="Unassembled WGS sequence"/>
</dbReference>
<dbReference type="STRING" id="102285.A0A0R3TD43"/>
<proteinExistence type="predicted"/>
<reference evidence="2 3" key="2">
    <citation type="submission" date="2018-11" db="EMBL/GenBank/DDBJ databases">
        <authorList>
            <consortium name="Pathogen Informatics"/>
        </authorList>
    </citation>
    <scope>NUCLEOTIDE SEQUENCE [LARGE SCALE GENOMIC DNA]</scope>
</reference>
<sequence>MWQYIVLVNLVAIANVVFSQAPITWPDPRHFTISLDRASGRKVIATWKVEEYCSENKLEKFEAFATGPNGSEIKHERNYRYDDLPYRVIVLDKASTKYTITGTVKTRFVQGNISATLTVVSGVIIYSKPIIYR</sequence>
<name>A0A0R3TD43_RODNA</name>
<dbReference type="EMBL" id="UZAE01003899">
    <property type="protein sequence ID" value="VDO00840.1"/>
    <property type="molecule type" value="Genomic_DNA"/>
</dbReference>
<accession>A0A0R3TD43</accession>
<dbReference type="OrthoDB" id="6158926at2759"/>
<evidence type="ECO:0000256" key="1">
    <source>
        <dbReference type="SAM" id="SignalP"/>
    </source>
</evidence>
<reference evidence="4" key="1">
    <citation type="submission" date="2017-02" db="UniProtKB">
        <authorList>
            <consortium name="WormBaseParasite"/>
        </authorList>
    </citation>
    <scope>IDENTIFICATION</scope>
</reference>
<feature type="chain" id="PRO_5043131833" evidence="1">
    <location>
        <begin position="20"/>
        <end position="133"/>
    </location>
</feature>
<feature type="signal peptide" evidence="1">
    <location>
        <begin position="1"/>
        <end position="19"/>
    </location>
</feature>
<protein>
    <submittedName>
        <fullName evidence="4">Fibronectin type-III domain-containing protein</fullName>
    </submittedName>
</protein>
<evidence type="ECO:0000313" key="3">
    <source>
        <dbReference type="Proteomes" id="UP000278807"/>
    </source>
</evidence>
<evidence type="ECO:0000313" key="2">
    <source>
        <dbReference type="EMBL" id="VDO00840.1"/>
    </source>
</evidence>
<organism evidence="4">
    <name type="scientific">Rodentolepis nana</name>
    <name type="common">Dwarf tapeworm</name>
    <name type="synonym">Hymenolepis nana</name>
    <dbReference type="NCBI Taxonomy" id="102285"/>
    <lineage>
        <taxon>Eukaryota</taxon>
        <taxon>Metazoa</taxon>
        <taxon>Spiralia</taxon>
        <taxon>Lophotrochozoa</taxon>
        <taxon>Platyhelminthes</taxon>
        <taxon>Cestoda</taxon>
        <taxon>Eucestoda</taxon>
        <taxon>Cyclophyllidea</taxon>
        <taxon>Hymenolepididae</taxon>
        <taxon>Rodentolepis</taxon>
    </lineage>
</organism>
<dbReference type="WBParaSite" id="HNAJ_0000498201-mRNA-1">
    <property type="protein sequence ID" value="HNAJ_0000498201-mRNA-1"/>
    <property type="gene ID" value="HNAJ_0000498201"/>
</dbReference>
<evidence type="ECO:0000313" key="4">
    <source>
        <dbReference type="WBParaSite" id="HNAJ_0000498201-mRNA-1"/>
    </source>
</evidence>